<dbReference type="PANTHER" id="PTHR33375:SF1">
    <property type="entry name" value="CHROMOSOME-PARTITIONING PROTEIN PARB-RELATED"/>
    <property type="match status" value="1"/>
</dbReference>
<accession>E1IID6</accession>
<dbReference type="EMBL" id="ADVR01000133">
    <property type="protein sequence ID" value="EFO79011.1"/>
    <property type="molecule type" value="Genomic_DNA"/>
</dbReference>
<dbReference type="STRING" id="765420.OSCT_3087"/>
<dbReference type="GO" id="GO:0007059">
    <property type="term" value="P:chromosome segregation"/>
    <property type="evidence" value="ECO:0007669"/>
    <property type="project" value="UniProtKB-KW"/>
</dbReference>
<dbReference type="Pfam" id="PF02195">
    <property type="entry name" value="ParB_N"/>
    <property type="match status" value="1"/>
</dbReference>
<name>E1IID6_9CHLR</name>
<reference evidence="5 6" key="1">
    <citation type="journal article" date="2011" name="J. Bacteriol.">
        <title>Draft genome sequence of the anoxygenic filamentous phototrophic bacterium Oscillochloris trichoides subsp. DG-6.</title>
        <authorList>
            <person name="Kuznetsov B.B."/>
            <person name="Ivanovsky R.N."/>
            <person name="Keppen O.I."/>
            <person name="Sukhacheva M.V."/>
            <person name="Bumazhkin B.K."/>
            <person name="Patutina E.O."/>
            <person name="Beletsky A.V."/>
            <person name="Mardanov A.V."/>
            <person name="Baslerov R.V."/>
            <person name="Panteleeva A.N."/>
            <person name="Kolganova T.V."/>
            <person name="Ravin N.V."/>
            <person name="Skryabin K.G."/>
        </authorList>
    </citation>
    <scope>NUCLEOTIDE SEQUENCE [LARGE SCALE GENOMIC DNA]</scope>
    <source>
        <strain evidence="5 6">DG-6</strain>
    </source>
</reference>
<organism evidence="5 6">
    <name type="scientific">Oscillochloris trichoides DG-6</name>
    <dbReference type="NCBI Taxonomy" id="765420"/>
    <lineage>
        <taxon>Bacteria</taxon>
        <taxon>Bacillati</taxon>
        <taxon>Chloroflexota</taxon>
        <taxon>Chloroflexia</taxon>
        <taxon>Chloroflexales</taxon>
        <taxon>Chloroflexineae</taxon>
        <taxon>Oscillochloridaceae</taxon>
        <taxon>Oscillochloris</taxon>
    </lineage>
</organism>
<evidence type="ECO:0000256" key="2">
    <source>
        <dbReference type="ARBA" id="ARBA00022829"/>
    </source>
</evidence>
<feature type="domain" description="ParB-like N-terminal" evidence="4">
    <location>
        <begin position="4"/>
        <end position="92"/>
    </location>
</feature>
<dbReference type="Gene3D" id="3.90.1530.30">
    <property type="match status" value="1"/>
</dbReference>
<dbReference type="SUPFAM" id="SSF109709">
    <property type="entry name" value="KorB DNA-binding domain-like"/>
    <property type="match status" value="1"/>
</dbReference>
<evidence type="ECO:0000256" key="1">
    <source>
        <dbReference type="ARBA" id="ARBA00006295"/>
    </source>
</evidence>
<sequence>MQLLYLDPRQLETDPDGVREDPGDVAGLASTIAERGLLQPLGVVEVGTGRYRVVYGGRRRAAALQLGLERLPCIVLDADDPDLLLRQLIENVQRQDLNDIEQARAYARLRTRIIAERGKLAENELDELVGEAVGLTGRTVRRYLGLLDLPDEVQQRIRQGELNVTQAQHLRRVSNPRTQIELARFAVEEGMSAAELSKLVAYFAANPNLTLETALQALEQGEELRTKPSTPEGGIGGGPLGKTSIAAVDQAESEAGFWEDEDEAAEDGENQGYLYVEEETIENQPKNKARVFRIRSLDQMVDETDRISRAYAEGDLHKWVKADEGAPFKLRLLLKQLESLARGLRELAKQEGWEPEEE</sequence>
<keyword evidence="2" id="KW-0159">Chromosome partition</keyword>
<dbReference type="PANTHER" id="PTHR33375">
    <property type="entry name" value="CHROMOSOME-PARTITIONING PROTEIN PARB-RELATED"/>
    <property type="match status" value="1"/>
</dbReference>
<dbReference type="NCBIfam" id="TIGR00180">
    <property type="entry name" value="parB_part"/>
    <property type="match status" value="1"/>
</dbReference>
<dbReference type="InterPro" id="IPR004437">
    <property type="entry name" value="ParB/RepB/Spo0J"/>
</dbReference>
<dbReference type="Pfam" id="PF17762">
    <property type="entry name" value="HTH_ParB"/>
    <property type="match status" value="1"/>
</dbReference>
<gene>
    <name evidence="5" type="ORF">OSCT_3087</name>
</gene>
<proteinExistence type="inferred from homology"/>
<dbReference type="SUPFAM" id="SSF110849">
    <property type="entry name" value="ParB/Sulfiredoxin"/>
    <property type="match status" value="1"/>
</dbReference>
<dbReference type="InterPro" id="IPR050336">
    <property type="entry name" value="Chromosome_partition/occlusion"/>
</dbReference>
<feature type="region of interest" description="Disordered" evidence="3">
    <location>
        <begin position="222"/>
        <end position="243"/>
    </location>
</feature>
<keyword evidence="6" id="KW-1185">Reference proteome</keyword>
<dbReference type="HOGENOM" id="CLU_773481_0_0_0"/>
<dbReference type="InterPro" id="IPR041468">
    <property type="entry name" value="HTH_ParB/Spo0J"/>
</dbReference>
<dbReference type="GO" id="GO:0005694">
    <property type="term" value="C:chromosome"/>
    <property type="evidence" value="ECO:0007669"/>
    <property type="project" value="TreeGrafter"/>
</dbReference>
<comment type="caution">
    <text evidence="5">The sequence shown here is derived from an EMBL/GenBank/DDBJ whole genome shotgun (WGS) entry which is preliminary data.</text>
</comment>
<comment type="similarity">
    <text evidence="1">Belongs to the ParB family.</text>
</comment>
<dbReference type="InterPro" id="IPR003115">
    <property type="entry name" value="ParB_N"/>
</dbReference>
<dbReference type="GO" id="GO:0003677">
    <property type="term" value="F:DNA binding"/>
    <property type="evidence" value="ECO:0007669"/>
    <property type="project" value="InterPro"/>
</dbReference>
<dbReference type="SMART" id="SM00470">
    <property type="entry name" value="ParB"/>
    <property type="match status" value="1"/>
</dbReference>
<dbReference type="GO" id="GO:0045881">
    <property type="term" value="P:positive regulation of sporulation resulting in formation of a cellular spore"/>
    <property type="evidence" value="ECO:0007669"/>
    <property type="project" value="TreeGrafter"/>
</dbReference>
<evidence type="ECO:0000259" key="4">
    <source>
        <dbReference type="SMART" id="SM00470"/>
    </source>
</evidence>
<evidence type="ECO:0000313" key="5">
    <source>
        <dbReference type="EMBL" id="EFO79011.1"/>
    </source>
</evidence>
<dbReference type="Gene3D" id="1.10.10.2830">
    <property type="match status" value="1"/>
</dbReference>
<dbReference type="Proteomes" id="UP000054010">
    <property type="component" value="Unassembled WGS sequence"/>
</dbReference>
<evidence type="ECO:0000313" key="6">
    <source>
        <dbReference type="Proteomes" id="UP000054010"/>
    </source>
</evidence>
<dbReference type="FunFam" id="1.10.10.2830:FF:000001">
    <property type="entry name" value="Chromosome partitioning protein ParB"/>
    <property type="match status" value="1"/>
</dbReference>
<dbReference type="AlphaFoldDB" id="E1IID6"/>
<protein>
    <submittedName>
        <fullName evidence="5">ParB-like partition protein</fullName>
    </submittedName>
</protein>
<dbReference type="OrthoDB" id="9771505at2"/>
<dbReference type="InterPro" id="IPR036086">
    <property type="entry name" value="ParB/Sulfiredoxin_sf"/>
</dbReference>
<dbReference type="eggNOG" id="COG1475">
    <property type="taxonomic scope" value="Bacteria"/>
</dbReference>
<evidence type="ECO:0000256" key="3">
    <source>
        <dbReference type="SAM" id="MobiDB-lite"/>
    </source>
</evidence>